<dbReference type="AlphaFoldDB" id="A0A399EDY7"/>
<dbReference type="EMBL" id="QWKZ01000122">
    <property type="protein sequence ID" value="RIH82128.1"/>
    <property type="molecule type" value="Genomic_DNA"/>
</dbReference>
<gene>
    <name evidence="3" type="ORF">Mlute_02592</name>
</gene>
<feature type="signal peptide" evidence="1">
    <location>
        <begin position="1"/>
        <end position="19"/>
    </location>
</feature>
<comment type="caution">
    <text evidence="3">The sequence shown here is derived from an EMBL/GenBank/DDBJ whole genome shotgun (WGS) entry which is preliminary data.</text>
</comment>
<organism evidence="3 4">
    <name type="scientific">Meiothermus luteus</name>
    <dbReference type="NCBI Taxonomy" id="2026184"/>
    <lineage>
        <taxon>Bacteria</taxon>
        <taxon>Thermotogati</taxon>
        <taxon>Deinococcota</taxon>
        <taxon>Deinococci</taxon>
        <taxon>Thermales</taxon>
        <taxon>Thermaceae</taxon>
        <taxon>Meiothermus</taxon>
    </lineage>
</organism>
<evidence type="ECO:0000313" key="3">
    <source>
        <dbReference type="EMBL" id="RIH82128.1"/>
    </source>
</evidence>
<proteinExistence type="predicted"/>
<keyword evidence="1" id="KW-0732">Signal</keyword>
<dbReference type="Pfam" id="PF14344">
    <property type="entry name" value="DUF4397"/>
    <property type="match status" value="1"/>
</dbReference>
<evidence type="ECO:0000259" key="2">
    <source>
        <dbReference type="Pfam" id="PF14344"/>
    </source>
</evidence>
<evidence type="ECO:0000313" key="4">
    <source>
        <dbReference type="Proteomes" id="UP000265800"/>
    </source>
</evidence>
<feature type="chain" id="PRO_5017422400" description="DUF4397 domain-containing protein" evidence="1">
    <location>
        <begin position="20"/>
        <end position="218"/>
    </location>
</feature>
<dbReference type="Proteomes" id="UP000265800">
    <property type="component" value="Unassembled WGS sequence"/>
</dbReference>
<dbReference type="InterPro" id="IPR025510">
    <property type="entry name" value="DUF4397"/>
</dbReference>
<reference evidence="3 4" key="1">
    <citation type="submission" date="2018-08" db="EMBL/GenBank/DDBJ databases">
        <title>Meiothermus luteus KCTC 52599 genome sequencing project.</title>
        <authorList>
            <person name="Da Costa M.S."/>
            <person name="Albuquerque L."/>
            <person name="Raposo P."/>
            <person name="Froufe H.J.C."/>
            <person name="Barroso C.S."/>
            <person name="Egas C."/>
        </authorList>
    </citation>
    <scope>NUCLEOTIDE SEQUENCE [LARGE SCALE GENOMIC DNA]</scope>
    <source>
        <strain evidence="3 4">KCTC 52599</strain>
    </source>
</reference>
<accession>A0A399EDY7</accession>
<sequence>MRWKSWFVGLALVLGFALAQSNGTAFVRFAHLVPDAPSVDILSGGNKVFEAQGFKDVTYYAEVPAGNLTLTVQTTGQNPTKVVDVVLRVQAGKYYTVMALGTASSLRTQVVEDRLAPAEGVAKVRIIHASPDAPAVDVALKSGPVLFRNLAFGQRSGYGTVRAGAYDLEVRPTGTPTVALPLEGVAFEEGKVYSVFAVGRVADQSLEVVVVEDSFGSP</sequence>
<dbReference type="OrthoDB" id="9783299at2"/>
<protein>
    <recommendedName>
        <fullName evidence="2">DUF4397 domain-containing protein</fullName>
    </recommendedName>
</protein>
<keyword evidence="4" id="KW-1185">Reference proteome</keyword>
<evidence type="ECO:0000256" key="1">
    <source>
        <dbReference type="SAM" id="SignalP"/>
    </source>
</evidence>
<dbReference type="RefSeq" id="WP_119361100.1">
    <property type="nucleotide sequence ID" value="NZ_QWKZ01000122.1"/>
</dbReference>
<feature type="domain" description="DUF4397" evidence="2">
    <location>
        <begin position="25"/>
        <end position="139"/>
    </location>
</feature>
<name>A0A399EDY7_9DEIN</name>